<protein>
    <submittedName>
        <fullName evidence="1">Uncharacterized protein</fullName>
    </submittedName>
</protein>
<reference evidence="1 2" key="1">
    <citation type="submission" date="2016-11" db="EMBL/GenBank/DDBJ databases">
        <authorList>
            <person name="Varghese N."/>
            <person name="Submissions S."/>
        </authorList>
    </citation>
    <scope>NUCLEOTIDE SEQUENCE [LARGE SCALE GENOMIC DNA]</scope>
    <source>
        <strain evidence="1 2">FD</strain>
    </source>
</reference>
<name>A0AB74F0R4_9FIRM</name>
<sequence>MYVLKTENKSTLYFSQAQWEQTHPDYIALAEGTLQGVVILRLVDRYSPCSKKLFLSDEESKAREGFYIIVQRVKDFKDYQNFLKGLVYKNKKELSNNLKILKHLEI</sequence>
<organism evidence="1 2">
    <name type="scientific">Eubacterium callanderi</name>
    <dbReference type="NCBI Taxonomy" id="53442"/>
    <lineage>
        <taxon>Bacteria</taxon>
        <taxon>Bacillati</taxon>
        <taxon>Bacillota</taxon>
        <taxon>Clostridia</taxon>
        <taxon>Eubacteriales</taxon>
        <taxon>Eubacteriaceae</taxon>
        <taxon>Eubacterium</taxon>
    </lineage>
</organism>
<dbReference type="GeneID" id="68363059"/>
<accession>A0AB74F0R4</accession>
<evidence type="ECO:0000313" key="1">
    <source>
        <dbReference type="EMBL" id="SHL82341.1"/>
    </source>
</evidence>
<dbReference type="RefSeq" id="WP_013380200.1">
    <property type="nucleotide sequence ID" value="NC_014624.2"/>
</dbReference>
<evidence type="ECO:0000313" key="2">
    <source>
        <dbReference type="Proteomes" id="UP000184012"/>
    </source>
</evidence>
<proteinExistence type="predicted"/>
<comment type="caution">
    <text evidence="1">The sequence shown here is derived from an EMBL/GenBank/DDBJ whole genome shotgun (WGS) entry which is preliminary data.</text>
</comment>
<dbReference type="Proteomes" id="UP000184012">
    <property type="component" value="Unassembled WGS sequence"/>
</dbReference>
<dbReference type="EMBL" id="FRBP01000008">
    <property type="protein sequence ID" value="SHL82341.1"/>
    <property type="molecule type" value="Genomic_DNA"/>
</dbReference>
<dbReference type="AlphaFoldDB" id="A0AB74F0R4"/>
<gene>
    <name evidence="1" type="ORF">SAMN04515649_10832</name>
</gene>